<dbReference type="AlphaFoldDB" id="S9QEM2"/>
<evidence type="ECO:0000313" key="2">
    <source>
        <dbReference type="EMBL" id="EPX78013.1"/>
    </source>
</evidence>
<evidence type="ECO:0000313" key="3">
    <source>
        <dbReference type="Proteomes" id="UP000015347"/>
    </source>
</evidence>
<protein>
    <recommendedName>
        <fullName evidence="1">DNA binding HTH domain-containing protein</fullName>
    </recommendedName>
</protein>
<dbReference type="EMBL" id="APVH01000042">
    <property type="protein sequence ID" value="EPX78013.1"/>
    <property type="molecule type" value="Genomic_DNA"/>
</dbReference>
<dbReference type="Pfam" id="PF02954">
    <property type="entry name" value="HTH_8"/>
    <property type="match status" value="1"/>
</dbReference>
<organism evidence="2 3">
    <name type="scientific">Salipiger mucosus DSM 16094</name>
    <dbReference type="NCBI Taxonomy" id="1123237"/>
    <lineage>
        <taxon>Bacteria</taxon>
        <taxon>Pseudomonadati</taxon>
        <taxon>Pseudomonadota</taxon>
        <taxon>Alphaproteobacteria</taxon>
        <taxon>Rhodobacterales</taxon>
        <taxon>Roseobacteraceae</taxon>
        <taxon>Salipiger</taxon>
    </lineage>
</organism>
<dbReference type="GO" id="GO:0043565">
    <property type="term" value="F:sequence-specific DNA binding"/>
    <property type="evidence" value="ECO:0007669"/>
    <property type="project" value="InterPro"/>
</dbReference>
<accession>S9QEM2</accession>
<dbReference type="HOGENOM" id="CLU_3066044_0_0_5"/>
<proteinExistence type="predicted"/>
<keyword evidence="3" id="KW-1185">Reference proteome</keyword>
<feature type="domain" description="DNA binding HTH" evidence="1">
    <location>
        <begin position="7"/>
        <end position="47"/>
    </location>
</feature>
<dbReference type="InterPro" id="IPR009057">
    <property type="entry name" value="Homeodomain-like_sf"/>
</dbReference>
<evidence type="ECO:0000259" key="1">
    <source>
        <dbReference type="Pfam" id="PF02954"/>
    </source>
</evidence>
<reference evidence="3" key="1">
    <citation type="journal article" date="2014" name="Stand. Genomic Sci.">
        <title>Genome sequence of the exopolysaccharide-producing Salipiger mucosus type strain (DSM 16094(T)), a moderately halophilic member of the Roseobacter clade.</title>
        <authorList>
            <person name="Riedel T."/>
            <person name="Spring S."/>
            <person name="Fiebig A."/>
            <person name="Petersen J."/>
            <person name="Kyrpides N.C."/>
            <person name="Goker M."/>
            <person name="Klenk H.P."/>
        </authorList>
    </citation>
    <scope>NUCLEOTIDE SEQUENCE [LARGE SCALE GENOMIC DNA]</scope>
    <source>
        <strain evidence="3">DSM 16094</strain>
    </source>
</reference>
<dbReference type="InterPro" id="IPR002197">
    <property type="entry name" value="HTH_Fis"/>
</dbReference>
<name>S9QEM2_9RHOB</name>
<sequence length="53" mass="6002">MRLVGRSLAEVERAVIIATVASARTERQAAESLGIHPKTLRNKLRKFQEERLT</sequence>
<dbReference type="Proteomes" id="UP000015347">
    <property type="component" value="Unassembled WGS sequence"/>
</dbReference>
<gene>
    <name evidence="2" type="ORF">Salmuc_03335</name>
</gene>
<dbReference type="STRING" id="1123237.Salmuc_03335"/>
<comment type="caution">
    <text evidence="2">The sequence shown here is derived from an EMBL/GenBank/DDBJ whole genome shotgun (WGS) entry which is preliminary data.</text>
</comment>
<dbReference type="Gene3D" id="1.10.10.60">
    <property type="entry name" value="Homeodomain-like"/>
    <property type="match status" value="1"/>
</dbReference>
<dbReference type="SUPFAM" id="SSF46689">
    <property type="entry name" value="Homeodomain-like"/>
    <property type="match status" value="1"/>
</dbReference>